<dbReference type="Pfam" id="PF05991">
    <property type="entry name" value="NYN_YacP"/>
    <property type="match status" value="1"/>
</dbReference>
<dbReference type="InterPro" id="IPR010298">
    <property type="entry name" value="YacP-like"/>
</dbReference>
<evidence type="ECO:0000313" key="2">
    <source>
        <dbReference type="Proteomes" id="UP000019681"/>
    </source>
</evidence>
<organism evidence="1 2">
    <name type="scientific">Fervidicella metallireducens AeB</name>
    <dbReference type="NCBI Taxonomy" id="1403537"/>
    <lineage>
        <taxon>Bacteria</taxon>
        <taxon>Bacillati</taxon>
        <taxon>Bacillota</taxon>
        <taxon>Clostridia</taxon>
        <taxon>Eubacteriales</taxon>
        <taxon>Clostridiaceae</taxon>
        <taxon>Fervidicella</taxon>
    </lineage>
</organism>
<dbReference type="Proteomes" id="UP000019681">
    <property type="component" value="Unassembled WGS sequence"/>
</dbReference>
<evidence type="ECO:0000313" key="1">
    <source>
        <dbReference type="EMBL" id="EYE87222.1"/>
    </source>
</evidence>
<dbReference type="PANTHER" id="PTHR34547">
    <property type="entry name" value="YACP-LIKE NYN DOMAIN PROTEIN"/>
    <property type="match status" value="1"/>
</dbReference>
<keyword evidence="2" id="KW-1185">Reference proteome</keyword>
<reference evidence="1 2" key="1">
    <citation type="journal article" date="2014" name="Genome Announc.">
        <title>Draft Genome Sequence of Fervidicella metallireducens Strain AeBT, an Iron-Reducing Thermoanaerobe from the Great Artesian Basin.</title>
        <authorList>
            <person name="Patel B.K."/>
        </authorList>
    </citation>
    <scope>NUCLEOTIDE SEQUENCE [LARGE SCALE GENOMIC DNA]</scope>
    <source>
        <strain evidence="1 2">AeB</strain>
    </source>
</reference>
<sequence length="172" mass="20002">MSKTKYLFVDGYNIINSWKELKVLKDENLEDARDKLVDMLREFAAYKGIKIIVVFDAHMVKGSSVKHIKQGEIDVVFTKEQETADCYIERNVAELSRKNEVYVATSDYLEQRIVLQMGGIRITPAELLNEISLTKTKIKEKTKITYSEQITTLSEHVNKEILEKLEKMRRNL</sequence>
<dbReference type="RefSeq" id="WP_035381815.1">
    <property type="nucleotide sequence ID" value="NZ_AZQP01000089.1"/>
</dbReference>
<dbReference type="OrthoDB" id="9792160at2"/>
<name>A0A017RRE9_9CLOT</name>
<accession>A0A017RRE9</accession>
<dbReference type="STRING" id="1403537.Q428_14495"/>
<proteinExistence type="predicted"/>
<comment type="caution">
    <text evidence="1">The sequence shown here is derived from an EMBL/GenBank/DDBJ whole genome shotgun (WGS) entry which is preliminary data.</text>
</comment>
<dbReference type="CDD" id="cd10912">
    <property type="entry name" value="PIN_YacP-like"/>
    <property type="match status" value="1"/>
</dbReference>
<dbReference type="EMBL" id="AZQP01000089">
    <property type="protein sequence ID" value="EYE87222.1"/>
    <property type="molecule type" value="Genomic_DNA"/>
</dbReference>
<dbReference type="PANTHER" id="PTHR34547:SF1">
    <property type="entry name" value="YACP-LIKE NYN DOMAIN PROTEIN"/>
    <property type="match status" value="1"/>
</dbReference>
<dbReference type="AlphaFoldDB" id="A0A017RRE9"/>
<gene>
    <name evidence="1" type="ORF">Q428_14495</name>
</gene>
<protein>
    <submittedName>
        <fullName evidence="1">Tetracycline resistance protein</fullName>
    </submittedName>
</protein>